<gene>
    <name evidence="2" type="ORF">K491DRAFT_756636</name>
</gene>
<dbReference type="AlphaFoldDB" id="A0A6A6TDH7"/>
<dbReference type="InterPro" id="IPR011333">
    <property type="entry name" value="SKP1/BTB/POZ_sf"/>
</dbReference>
<evidence type="ECO:0000313" key="3">
    <source>
        <dbReference type="Proteomes" id="UP000799324"/>
    </source>
</evidence>
<evidence type="ECO:0000256" key="1">
    <source>
        <dbReference type="SAM" id="MobiDB-lite"/>
    </source>
</evidence>
<feature type="compositionally biased region" description="Polar residues" evidence="1">
    <location>
        <begin position="36"/>
        <end position="45"/>
    </location>
</feature>
<reference evidence="2" key="1">
    <citation type="journal article" date="2020" name="Stud. Mycol.">
        <title>101 Dothideomycetes genomes: a test case for predicting lifestyles and emergence of pathogens.</title>
        <authorList>
            <person name="Haridas S."/>
            <person name="Albert R."/>
            <person name="Binder M."/>
            <person name="Bloem J."/>
            <person name="Labutti K."/>
            <person name="Salamov A."/>
            <person name="Andreopoulos B."/>
            <person name="Baker S."/>
            <person name="Barry K."/>
            <person name="Bills G."/>
            <person name="Bluhm B."/>
            <person name="Cannon C."/>
            <person name="Castanera R."/>
            <person name="Culley D."/>
            <person name="Daum C."/>
            <person name="Ezra D."/>
            <person name="Gonzalez J."/>
            <person name="Henrissat B."/>
            <person name="Kuo A."/>
            <person name="Liang C."/>
            <person name="Lipzen A."/>
            <person name="Lutzoni F."/>
            <person name="Magnuson J."/>
            <person name="Mondo S."/>
            <person name="Nolan M."/>
            <person name="Ohm R."/>
            <person name="Pangilinan J."/>
            <person name="Park H.-J."/>
            <person name="Ramirez L."/>
            <person name="Alfaro M."/>
            <person name="Sun H."/>
            <person name="Tritt A."/>
            <person name="Yoshinaga Y."/>
            <person name="Zwiers L.-H."/>
            <person name="Turgeon B."/>
            <person name="Goodwin S."/>
            <person name="Spatafora J."/>
            <person name="Crous P."/>
            <person name="Grigoriev I."/>
        </authorList>
    </citation>
    <scope>NUCLEOTIDE SEQUENCE</scope>
    <source>
        <strain evidence="2">CBS 122681</strain>
    </source>
</reference>
<dbReference type="Proteomes" id="UP000799324">
    <property type="component" value="Unassembled WGS sequence"/>
</dbReference>
<feature type="region of interest" description="Disordered" evidence="1">
    <location>
        <begin position="36"/>
        <end position="69"/>
    </location>
</feature>
<keyword evidence="3" id="KW-1185">Reference proteome</keyword>
<accession>A0A6A6TDH7</accession>
<evidence type="ECO:0000313" key="2">
    <source>
        <dbReference type="EMBL" id="KAF2657732.1"/>
    </source>
</evidence>
<evidence type="ECO:0008006" key="4">
    <source>
        <dbReference type="Google" id="ProtNLM"/>
    </source>
</evidence>
<feature type="region of interest" description="Disordered" evidence="1">
    <location>
        <begin position="498"/>
        <end position="518"/>
    </location>
</feature>
<protein>
    <recommendedName>
        <fullName evidence="4">BTB domain-containing protein</fullName>
    </recommendedName>
</protein>
<feature type="compositionally biased region" description="Polar residues" evidence="1">
    <location>
        <begin position="507"/>
        <end position="518"/>
    </location>
</feature>
<proteinExistence type="predicted"/>
<dbReference type="EMBL" id="MU004322">
    <property type="protein sequence ID" value="KAF2657732.1"/>
    <property type="molecule type" value="Genomic_DNA"/>
</dbReference>
<name>A0A6A6TDH7_9PLEO</name>
<dbReference type="CDD" id="cd18186">
    <property type="entry name" value="BTB_POZ_ZBTB_KLHL-like"/>
    <property type="match status" value="1"/>
</dbReference>
<sequence>MNTTHIFQNPSADNYKVHDHLTAFLSENPDMINICQGGSDQSSNMAPLVPTAPPPEQPEVNDEQSDGFSYLTPLSGLNFPTASPPGPPQANEEQFCGFSYLTPLSGINVPTAPRFEQPIPIDPNLEQPGVINAQFDGLIDPAMEQAQAFAVPTAPQSELPYFIDAQPENPVDPAIEQEFIPTVPERKRATCPDGASDLHCKFTDMLMKEELGDCQPQEGSPYAYQIYQLNKIAHKENDSIRIDCGCQHFHVSKQLLEEQSVIFRACDLSQADSVELRGVDPDIFALFVRCLYFGGIRIRNWLVAFDSNDESLTEYQPSQDPSPAMAAAPLLVPWSFKACTLGLILAERLQAVQFHDHLIIQLLSALSRRDEEAARQGRPKAMVPELPIAMARFACLSGGPSAETGWGSSHQNYRPLAVLFTHEIARRRMDRMTADYLDGIQRKHPPANEVMWDKFFNQQCGPRILHLWKFSMGNFIDMYQDAQCYVLQHESHFPRASPADNPIHKVNLNTSNDEAPAV</sequence>
<organism evidence="2 3">
    <name type="scientific">Lophiostoma macrostomum CBS 122681</name>
    <dbReference type="NCBI Taxonomy" id="1314788"/>
    <lineage>
        <taxon>Eukaryota</taxon>
        <taxon>Fungi</taxon>
        <taxon>Dikarya</taxon>
        <taxon>Ascomycota</taxon>
        <taxon>Pezizomycotina</taxon>
        <taxon>Dothideomycetes</taxon>
        <taxon>Pleosporomycetidae</taxon>
        <taxon>Pleosporales</taxon>
        <taxon>Lophiostomataceae</taxon>
        <taxon>Lophiostoma</taxon>
    </lineage>
</organism>
<dbReference type="SUPFAM" id="SSF54695">
    <property type="entry name" value="POZ domain"/>
    <property type="match status" value="1"/>
</dbReference>